<evidence type="ECO:0000313" key="2">
    <source>
        <dbReference type="MGI" id="MGI:3641719"/>
    </source>
</evidence>
<dbReference type="AGR" id="MGI:3641719"/>
<dbReference type="MGI" id="MGI:3641719">
    <property type="gene designation" value="AY512949"/>
</dbReference>
<dbReference type="EMBL" id="AY512949">
    <property type="protein sequence ID" value="AAR87819.1"/>
    <property type="molecule type" value="mRNA"/>
</dbReference>
<sequence>MLLIGSVCTPNEVGHKFQALHTVARWAACIVMSLQYSASLVLRGLKCKPLNCAYCSGCDSSMHRELVCLKFLVEVSVLGTKADPGLDSALI</sequence>
<proteinExistence type="evidence at transcript level"/>
<accession>Q6R5D4</accession>
<evidence type="ECO:0000313" key="1">
    <source>
        <dbReference type="EMBL" id="AAR87819.1"/>
    </source>
</evidence>
<name>Q6R5D4_MOUSE</name>
<organism evidence="1">
    <name type="scientific">Mus musculus</name>
    <name type="common">Mouse</name>
    <dbReference type="NCBI Taxonomy" id="10090"/>
    <lineage>
        <taxon>Eukaryota</taxon>
        <taxon>Metazoa</taxon>
        <taxon>Chordata</taxon>
        <taxon>Craniata</taxon>
        <taxon>Vertebrata</taxon>
        <taxon>Euteleostomi</taxon>
        <taxon>Mammalia</taxon>
        <taxon>Eutheria</taxon>
        <taxon>Euarchontoglires</taxon>
        <taxon>Glires</taxon>
        <taxon>Rodentia</taxon>
        <taxon>Myomorpha</taxon>
        <taxon>Muroidea</taxon>
        <taxon>Muridae</taxon>
        <taxon>Murinae</taxon>
        <taxon>Mus</taxon>
        <taxon>Mus</taxon>
    </lineage>
</organism>
<reference evidence="1" key="1">
    <citation type="journal article" date="2003" name="PLoS Biol.">
        <title>Transcriptome analysis of mouse stem cells and early embryos.</title>
        <authorList>
            <person name="Sharov A.A."/>
            <person name="Piao Y."/>
            <person name="Matoba R."/>
            <person name="Dudekula D.B."/>
            <person name="Qian Y."/>
            <person name="VanBuren V."/>
            <person name="Falco G."/>
            <person name="Martin P.R."/>
            <person name="Stagg C.A."/>
            <person name="Bassey U.C."/>
            <person name="Wang Y."/>
            <person name="Carter M.G."/>
            <person name="Hamatani T."/>
            <person name="Aiba K."/>
            <person name="Akutsu H."/>
            <person name="Sharova L."/>
            <person name="Tanaka T.S."/>
            <person name="Kimber W.L."/>
            <person name="Yoshikawa T."/>
            <person name="Jaradat S.A."/>
            <person name="Pantano S."/>
            <person name="Nagaraja R."/>
            <person name="Boheler K.R."/>
            <person name="Taub D."/>
            <person name="Hodes R.J."/>
            <person name="Longo D.L."/>
            <person name="Schlessinger D."/>
            <person name="Keller J."/>
            <person name="Klotz E."/>
            <person name="Kelsoe G."/>
            <person name="Umezawa A."/>
            <person name="Vescovi A.L."/>
            <person name="Rossant J."/>
            <person name="Kunath T."/>
            <person name="Hogan B.L.M."/>
            <person name="Curci A."/>
            <person name="D'Urso M."/>
            <person name="Kelso J."/>
            <person name="Hide W."/>
            <person name="Ko M.S.H."/>
        </authorList>
    </citation>
    <scope>NUCLEOTIDE SEQUENCE</scope>
    <source>
        <strain evidence="1">CD1</strain>
    </source>
</reference>
<gene>
    <name evidence="2" type="primary">AY512949</name>
</gene>
<protein>
    <submittedName>
        <fullName evidence="1">Uncharacterized protein</fullName>
    </submittedName>
</protein>
<dbReference type="AlphaFoldDB" id="Q6R5D4"/>